<evidence type="ECO:0000256" key="1">
    <source>
        <dbReference type="SAM" id="Phobius"/>
    </source>
</evidence>
<keyword evidence="1" id="KW-0472">Membrane</keyword>
<dbReference type="InterPro" id="IPR058581">
    <property type="entry name" value="TM_HPP"/>
</dbReference>
<feature type="domain" description="HPP transmembrane region" evidence="2">
    <location>
        <begin position="160"/>
        <end position="299"/>
    </location>
</feature>
<evidence type="ECO:0000313" key="3">
    <source>
        <dbReference type="EMBL" id="PWZ20613.1"/>
    </source>
</evidence>
<accession>A0A3L6EJF4</accession>
<protein>
    <recommendedName>
        <fullName evidence="2">HPP transmembrane region domain-containing protein</fullName>
    </recommendedName>
</protein>
<keyword evidence="1" id="KW-0812">Transmembrane</keyword>
<dbReference type="EMBL" id="NCVQ01000006">
    <property type="protein sequence ID" value="PWZ20612.1"/>
    <property type="molecule type" value="Genomic_DNA"/>
</dbReference>
<sequence>MASLQSQSLLGIGCSSIVLARARVQQCLAAASRSHAPFLQANGGRTGLPSSSILNAGNAISFSRRRRRDQRVVAEAAAAGPTKVTPASSGGVSISDVLWPSAAAMPTAVTTTVDSALTVDPTLNFPSPSAAGATNSASARAASLVPSGIGLSGYPTCAGALTGAFLAMAVLGKMDQVVAFKGVSLTIPPLGAVCCVLFSAPDSPAAKKYNMFVAQIGCAALGVLALSLFGPGWLARGAALSACIAFMIITGASHPPAASLPLLFIDGPKFHSLQLWYALFPGAVGCIVLCLIQEVVVYLKKNIKF</sequence>
<dbReference type="Proteomes" id="UP000251960">
    <property type="component" value="Chromosome 5"/>
</dbReference>
<dbReference type="AlphaFoldDB" id="A0A3L6EJF4"/>
<reference evidence="3 4" key="1">
    <citation type="journal article" date="2018" name="Nat. Genet.">
        <title>Extensive intraspecific gene order and gene structural variations between Mo17 and other maize genomes.</title>
        <authorList>
            <person name="Sun S."/>
            <person name="Zhou Y."/>
            <person name="Chen J."/>
            <person name="Shi J."/>
            <person name="Zhao H."/>
            <person name="Zhao H."/>
            <person name="Song W."/>
            <person name="Zhang M."/>
            <person name="Cui Y."/>
            <person name="Dong X."/>
            <person name="Liu H."/>
            <person name="Ma X."/>
            <person name="Jiao Y."/>
            <person name="Wang B."/>
            <person name="Wei X."/>
            <person name="Stein J.C."/>
            <person name="Glaubitz J.C."/>
            <person name="Lu F."/>
            <person name="Yu G."/>
            <person name="Liang C."/>
            <person name="Fengler K."/>
            <person name="Li B."/>
            <person name="Rafalski A."/>
            <person name="Schnable P.S."/>
            <person name="Ware D.H."/>
            <person name="Buckler E.S."/>
            <person name="Lai J."/>
        </authorList>
    </citation>
    <scope>NUCLEOTIDE SEQUENCE [LARGE SCALE GENOMIC DNA]</scope>
    <source>
        <strain evidence="4">cv. Missouri 17</strain>
        <tissue evidence="3">Seedling</tissue>
    </source>
</reference>
<dbReference type="Pfam" id="PF04982">
    <property type="entry name" value="TM_HPP"/>
    <property type="match status" value="1"/>
</dbReference>
<dbReference type="EMBL" id="NCVQ01000006">
    <property type="protein sequence ID" value="PWZ20613.1"/>
    <property type="molecule type" value="Genomic_DNA"/>
</dbReference>
<proteinExistence type="predicted"/>
<feature type="transmembrane region" description="Helical" evidence="1">
    <location>
        <begin position="237"/>
        <end position="255"/>
    </location>
</feature>
<dbReference type="PANTHER" id="PTHR33741">
    <property type="entry name" value="TRANSMEMBRANE PROTEIN DDB_G0269096-RELATED"/>
    <property type="match status" value="1"/>
</dbReference>
<keyword evidence="1" id="KW-1133">Transmembrane helix</keyword>
<evidence type="ECO:0000313" key="4">
    <source>
        <dbReference type="Proteomes" id="UP000251960"/>
    </source>
</evidence>
<dbReference type="InterPro" id="IPR007065">
    <property type="entry name" value="HPP"/>
</dbReference>
<feature type="transmembrane region" description="Helical" evidence="1">
    <location>
        <begin position="212"/>
        <end position="230"/>
    </location>
</feature>
<feature type="transmembrane region" description="Helical" evidence="1">
    <location>
        <begin position="178"/>
        <end position="200"/>
    </location>
</feature>
<dbReference type="ExpressionAtlas" id="A0A3L6EJF4">
    <property type="expression patterns" value="baseline and differential"/>
</dbReference>
<comment type="caution">
    <text evidence="3">The sequence shown here is derived from an EMBL/GenBank/DDBJ whole genome shotgun (WGS) entry which is preliminary data.</text>
</comment>
<feature type="transmembrane region" description="Helical" evidence="1">
    <location>
        <begin position="275"/>
        <end position="299"/>
    </location>
</feature>
<organism evidence="3">
    <name type="scientific">Zea mays</name>
    <name type="common">Maize</name>
    <dbReference type="NCBI Taxonomy" id="4577"/>
    <lineage>
        <taxon>Eukaryota</taxon>
        <taxon>Viridiplantae</taxon>
        <taxon>Streptophyta</taxon>
        <taxon>Embryophyta</taxon>
        <taxon>Tracheophyta</taxon>
        <taxon>Spermatophyta</taxon>
        <taxon>Magnoliopsida</taxon>
        <taxon>Liliopsida</taxon>
        <taxon>Poales</taxon>
        <taxon>Poaceae</taxon>
        <taxon>PACMAD clade</taxon>
        <taxon>Panicoideae</taxon>
        <taxon>Andropogonodae</taxon>
        <taxon>Andropogoneae</taxon>
        <taxon>Tripsacinae</taxon>
        <taxon>Zea</taxon>
    </lineage>
</organism>
<accession>A0A3L6EHT8</accession>
<evidence type="ECO:0000259" key="2">
    <source>
        <dbReference type="Pfam" id="PF04982"/>
    </source>
</evidence>
<gene>
    <name evidence="3" type="ORF">Zm00014a_032755</name>
</gene>
<name>A0A3L6EJF4_MAIZE</name>
<feature type="transmembrane region" description="Helical" evidence="1">
    <location>
        <begin position="153"/>
        <end position="171"/>
    </location>
</feature>
<dbReference type="PANTHER" id="PTHR33741:SF1">
    <property type="entry name" value="HPP FAMILY PROTEIN, EXPRESSED"/>
    <property type="match status" value="1"/>
</dbReference>